<proteinExistence type="predicted"/>
<evidence type="ECO:0008006" key="4">
    <source>
        <dbReference type="Google" id="ProtNLM"/>
    </source>
</evidence>
<keyword evidence="1" id="KW-0732">Signal</keyword>
<dbReference type="HOGENOM" id="CLU_1569646_0_0_10"/>
<feature type="signal peptide" evidence="1">
    <location>
        <begin position="1"/>
        <end position="25"/>
    </location>
</feature>
<dbReference type="PROSITE" id="PS51257">
    <property type="entry name" value="PROKAR_LIPOPROTEIN"/>
    <property type="match status" value="1"/>
</dbReference>
<accession>A0A0C5WCN7</accession>
<dbReference type="AlphaFoldDB" id="A0A0C5WCN7"/>
<evidence type="ECO:0000256" key="1">
    <source>
        <dbReference type="SAM" id="SignalP"/>
    </source>
</evidence>
<evidence type="ECO:0000313" key="3">
    <source>
        <dbReference type="Proteomes" id="UP000032229"/>
    </source>
</evidence>
<reference evidence="2 3" key="1">
    <citation type="submission" date="2014-02" db="EMBL/GenBank/DDBJ databases">
        <authorList>
            <person name="Young C.-C."/>
            <person name="Hameed A."/>
            <person name="Huang H.-C."/>
            <person name="Shahina M."/>
        </authorList>
    </citation>
    <scope>NUCLEOTIDE SEQUENCE [LARGE SCALE GENOMIC DNA]</scope>
    <source>
        <strain evidence="2 3">CC-SAMT-1</strain>
    </source>
</reference>
<dbReference type="KEGG" id="sze:AW14_04205"/>
<sequence>MKKIIIHLTTLVLLAIFSASCEKEATPSTRSTDKIEITLDANSSAILSYSANISATDYNLPATTGIGCLFRIDSEDGNGNVFNFNTSGLLSDPCPLVIATPSTRTLTGNQIPNIQGIDIDYQNPGNSITADYRVFGSNVGDDIKIILYGTYYDSLGNSHTIYIDIDVSRT</sequence>
<dbReference type="RefSeq" id="WP_044637660.1">
    <property type="nucleotide sequence ID" value="NZ_CP007202.1"/>
</dbReference>
<gene>
    <name evidence="2" type="ORF">AW14_04205</name>
</gene>
<feature type="chain" id="PRO_5002195091" description="Lipoprotein" evidence="1">
    <location>
        <begin position="26"/>
        <end position="170"/>
    </location>
</feature>
<name>A0A0C5WCN7_9FLAO</name>
<keyword evidence="3" id="KW-1185">Reference proteome</keyword>
<dbReference type="EMBL" id="CP007202">
    <property type="protein sequence ID" value="AJR04778.1"/>
    <property type="molecule type" value="Genomic_DNA"/>
</dbReference>
<protein>
    <recommendedName>
        <fullName evidence="4">Lipoprotein</fullName>
    </recommendedName>
</protein>
<dbReference type="Proteomes" id="UP000032229">
    <property type="component" value="Chromosome"/>
</dbReference>
<evidence type="ECO:0000313" key="2">
    <source>
        <dbReference type="EMBL" id="AJR04778.1"/>
    </source>
</evidence>
<organism evidence="2 3">
    <name type="scientific">Siansivirga zeaxanthinifaciens CC-SAMT-1</name>
    <dbReference type="NCBI Taxonomy" id="1454006"/>
    <lineage>
        <taxon>Bacteria</taxon>
        <taxon>Pseudomonadati</taxon>
        <taxon>Bacteroidota</taxon>
        <taxon>Flavobacteriia</taxon>
        <taxon>Flavobacteriales</taxon>
        <taxon>Flavobacteriaceae</taxon>
        <taxon>Siansivirga</taxon>
    </lineage>
</organism>